<evidence type="ECO:0000256" key="1">
    <source>
        <dbReference type="SAM" id="MobiDB-lite"/>
    </source>
</evidence>
<keyword evidence="3" id="KW-1185">Reference proteome</keyword>
<feature type="region of interest" description="Disordered" evidence="1">
    <location>
        <begin position="1"/>
        <end position="24"/>
    </location>
</feature>
<organism evidence="2 3">
    <name type="scientific">Crenichthys baileyi</name>
    <name type="common">White River springfish</name>
    <dbReference type="NCBI Taxonomy" id="28760"/>
    <lineage>
        <taxon>Eukaryota</taxon>
        <taxon>Metazoa</taxon>
        <taxon>Chordata</taxon>
        <taxon>Craniata</taxon>
        <taxon>Vertebrata</taxon>
        <taxon>Euteleostomi</taxon>
        <taxon>Actinopterygii</taxon>
        <taxon>Neopterygii</taxon>
        <taxon>Teleostei</taxon>
        <taxon>Neoteleostei</taxon>
        <taxon>Acanthomorphata</taxon>
        <taxon>Ovalentaria</taxon>
        <taxon>Atherinomorphae</taxon>
        <taxon>Cyprinodontiformes</taxon>
        <taxon>Goodeidae</taxon>
        <taxon>Crenichthys</taxon>
    </lineage>
</organism>
<accession>A0AAV9R1E6</accession>
<comment type="caution">
    <text evidence="2">The sequence shown here is derived from an EMBL/GenBank/DDBJ whole genome shotgun (WGS) entry which is preliminary data.</text>
</comment>
<proteinExistence type="predicted"/>
<evidence type="ECO:0000313" key="3">
    <source>
        <dbReference type="Proteomes" id="UP001311232"/>
    </source>
</evidence>
<dbReference type="AlphaFoldDB" id="A0AAV9R1E6"/>
<name>A0AAV9R1E6_9TELE</name>
<reference evidence="2 3" key="1">
    <citation type="submission" date="2021-06" db="EMBL/GenBank/DDBJ databases">
        <authorList>
            <person name="Palmer J.M."/>
        </authorList>
    </citation>
    <scope>NUCLEOTIDE SEQUENCE [LARGE SCALE GENOMIC DNA]</scope>
    <source>
        <strain evidence="2 3">MEX-2019</strain>
        <tissue evidence="2">Muscle</tissue>
    </source>
</reference>
<evidence type="ECO:0000313" key="2">
    <source>
        <dbReference type="EMBL" id="KAK5603596.1"/>
    </source>
</evidence>
<protein>
    <submittedName>
        <fullName evidence="2">Uncharacterized protein</fullName>
    </submittedName>
</protein>
<gene>
    <name evidence="2" type="ORF">CRENBAI_004123</name>
</gene>
<dbReference type="EMBL" id="JAHHUM010002428">
    <property type="protein sequence ID" value="KAK5603596.1"/>
    <property type="molecule type" value="Genomic_DNA"/>
</dbReference>
<dbReference type="Proteomes" id="UP001311232">
    <property type="component" value="Unassembled WGS sequence"/>
</dbReference>
<sequence length="102" mass="11288">MVNWYSKAPRKDLPDSSDTSDSSGNFLTGDLRSKMLPLLSHIHILYGTLWISPQLPRPSYAAPVTSKSSVCPLSNFLEGIQYLTYTPDCILSLITISVLQTL</sequence>